<dbReference type="AlphaFoldDB" id="A0A177TXR0"/>
<feature type="compositionally biased region" description="Low complexity" evidence="1">
    <location>
        <begin position="1"/>
        <end position="10"/>
    </location>
</feature>
<sequence>MAPTKAAKATKPTHESAAPSRKRARSDDNDEEDGSEREEATRPQPRPKPATSRKRAQSIVVSSDEDDWEEDEGGELFLEEEDDSFADSDYQQPKKPVNRDQPQSSKHVARSSTSSKTSSKASEPVAGPSKARGQTSKVAAPVNASKGKGKAINATTKDKGDASADTSTSTRAIQMETETVTAALTTAMKLINPAIGLQATQATSWASVEAHHATVALDIERNRLLRLIATALALQLQGDDATQMMARIEDVPRAQVPSHFVFGMRRAWAFIGSPFAALSTIASTISWLRRQAPPRLLAGSRTSPEGGAVESPVTAERLPLGFSSIGDNDEDGDIDEDEDENDEGDVGAQL</sequence>
<dbReference type="Proteomes" id="UP000077521">
    <property type="component" value="Unassembled WGS sequence"/>
</dbReference>
<feature type="region of interest" description="Disordered" evidence="1">
    <location>
        <begin position="296"/>
        <end position="350"/>
    </location>
</feature>
<dbReference type="EMBL" id="LWDF02000436">
    <property type="protein sequence ID" value="KAE8248688.1"/>
    <property type="molecule type" value="Genomic_DNA"/>
</dbReference>
<evidence type="ECO:0000313" key="3">
    <source>
        <dbReference type="Proteomes" id="UP000077521"/>
    </source>
</evidence>
<feature type="region of interest" description="Disordered" evidence="1">
    <location>
        <begin position="1"/>
        <end position="169"/>
    </location>
</feature>
<organism evidence="2 3">
    <name type="scientific">Tilletia indica</name>
    <dbReference type="NCBI Taxonomy" id="43049"/>
    <lineage>
        <taxon>Eukaryota</taxon>
        <taxon>Fungi</taxon>
        <taxon>Dikarya</taxon>
        <taxon>Basidiomycota</taxon>
        <taxon>Ustilaginomycotina</taxon>
        <taxon>Exobasidiomycetes</taxon>
        <taxon>Tilletiales</taxon>
        <taxon>Tilletiaceae</taxon>
        <taxon>Tilletia</taxon>
    </lineage>
</organism>
<evidence type="ECO:0000313" key="2">
    <source>
        <dbReference type="EMBL" id="KAE8248688.1"/>
    </source>
</evidence>
<keyword evidence="3" id="KW-1185">Reference proteome</keyword>
<feature type="compositionally biased region" description="Acidic residues" evidence="1">
    <location>
        <begin position="63"/>
        <end position="86"/>
    </location>
</feature>
<name>A0A177TXR0_9BASI</name>
<feature type="compositionally biased region" description="Low complexity" evidence="1">
    <location>
        <begin position="111"/>
        <end position="122"/>
    </location>
</feature>
<evidence type="ECO:0000256" key="1">
    <source>
        <dbReference type="SAM" id="MobiDB-lite"/>
    </source>
</evidence>
<reference evidence="2" key="2">
    <citation type="journal article" date="2019" name="IMA Fungus">
        <title>Genome sequencing and comparison of five Tilletia species to identify candidate genes for the detection of regulated species infecting wheat.</title>
        <authorList>
            <person name="Nguyen H.D.T."/>
            <person name="Sultana T."/>
            <person name="Kesanakurti P."/>
            <person name="Hambleton S."/>
        </authorList>
    </citation>
    <scope>NUCLEOTIDE SEQUENCE</scope>
    <source>
        <strain evidence="2">DAOMC 236416</strain>
    </source>
</reference>
<gene>
    <name evidence="2" type="ORF">A4X13_0g5511</name>
</gene>
<accession>A0A177TXR0</accession>
<reference evidence="2" key="1">
    <citation type="submission" date="2016-04" db="EMBL/GenBank/DDBJ databases">
        <authorList>
            <person name="Nguyen H.D."/>
            <person name="Samba Siva P."/>
            <person name="Cullis J."/>
            <person name="Levesque C.A."/>
            <person name="Hambleton S."/>
        </authorList>
    </citation>
    <scope>NUCLEOTIDE SEQUENCE</scope>
    <source>
        <strain evidence="2">DAOMC 236416</strain>
    </source>
</reference>
<comment type="caution">
    <text evidence="2">The sequence shown here is derived from an EMBL/GenBank/DDBJ whole genome shotgun (WGS) entry which is preliminary data.</text>
</comment>
<protein>
    <submittedName>
        <fullName evidence="2">Uncharacterized protein</fullName>
    </submittedName>
</protein>
<feature type="compositionally biased region" description="Acidic residues" evidence="1">
    <location>
        <begin position="327"/>
        <end position="350"/>
    </location>
</feature>
<proteinExistence type="predicted"/>